<dbReference type="EMBL" id="JAKOGG010000001">
    <property type="protein sequence ID" value="MCS4554917.1"/>
    <property type="molecule type" value="Genomic_DNA"/>
</dbReference>
<reference evidence="2" key="2">
    <citation type="submission" date="2023-07" db="EMBL/GenBank/DDBJ databases">
        <title>Shewanella mangrovi sp. nov., an acetaldehyde- degrading bacterium isolated from mangrove sediment.</title>
        <authorList>
            <person name="Liu Y."/>
        </authorList>
    </citation>
    <scope>NUCLEOTIDE SEQUENCE [LARGE SCALE GENOMIC DNA]</scope>
    <source>
        <strain evidence="2">C32</strain>
    </source>
</reference>
<evidence type="ECO:0000313" key="2">
    <source>
        <dbReference type="Proteomes" id="UP001201549"/>
    </source>
</evidence>
<accession>A0ABT2FF70</accession>
<dbReference type="RefSeq" id="WP_238894242.1">
    <property type="nucleotide sequence ID" value="NZ_JAKOGG010000001.1"/>
</dbReference>
<organism evidence="1 2">
    <name type="scientific">Shewanella electrica</name>
    <dbReference type="NCBI Taxonomy" id="515560"/>
    <lineage>
        <taxon>Bacteria</taxon>
        <taxon>Pseudomonadati</taxon>
        <taxon>Pseudomonadota</taxon>
        <taxon>Gammaproteobacteria</taxon>
        <taxon>Alteromonadales</taxon>
        <taxon>Shewanellaceae</taxon>
        <taxon>Shewanella</taxon>
    </lineage>
</organism>
<dbReference type="Proteomes" id="UP001201549">
    <property type="component" value="Unassembled WGS sequence"/>
</dbReference>
<gene>
    <name evidence="1" type="ORF">L9G74_00515</name>
</gene>
<keyword evidence="2" id="KW-1185">Reference proteome</keyword>
<comment type="caution">
    <text evidence="1">The sequence shown here is derived from an EMBL/GenBank/DDBJ whole genome shotgun (WGS) entry which is preliminary data.</text>
</comment>
<evidence type="ECO:0000313" key="1">
    <source>
        <dbReference type="EMBL" id="MCS4554917.1"/>
    </source>
</evidence>
<proteinExistence type="predicted"/>
<protein>
    <submittedName>
        <fullName evidence="1">Uncharacterized protein</fullName>
    </submittedName>
</protein>
<name>A0ABT2FF70_9GAMM</name>
<sequence length="344" mass="40489">MEQGMNSTTFNTIGIPKRWRSKKAVAKRLACDSEELIRIQSDIHKIELYNRRSDVDNKINLPCKTLYFRLASTLESHSVSTALTGGNWLGQLNKSTAYSVLYFKLHFFWNYQFVVKGILKNENPPEKLGIFFYDEVEYMGWLFLLGQIEEAKVVARLIYAAIHRDYCMDFNDEYHRRGQMFMLRLFGKWQDITIDFPNSAYDEPVYEWLLAHWDIADEQALLPALIAASDRHTHQSWDDTNKANHDFHHITLYRCPLELLMLFRLRALKGLKNPVVEHPLFDAPFDQLPEPQPVYIDDMMQATLKRVREDWPHYDKVLDDAITSPFTDADYEFGKQYEQPSMTR</sequence>
<reference evidence="1 2" key="1">
    <citation type="submission" date="2022-02" db="EMBL/GenBank/DDBJ databases">
        <authorList>
            <person name="Zhuang L."/>
        </authorList>
    </citation>
    <scope>NUCLEOTIDE SEQUENCE [LARGE SCALE GENOMIC DNA]</scope>
    <source>
        <strain evidence="1 2">C32</strain>
    </source>
</reference>